<dbReference type="Pfam" id="PF26335">
    <property type="entry name" value="ARB_00930_C"/>
    <property type="match status" value="1"/>
</dbReference>
<evidence type="ECO:0000313" key="7">
    <source>
        <dbReference type="Proteomes" id="UP000006039"/>
    </source>
</evidence>
<dbReference type="Gene3D" id="3.40.710.10">
    <property type="entry name" value="DD-peptidase/beta-lactamase superfamily"/>
    <property type="match status" value="1"/>
</dbReference>
<organism evidence="5">
    <name type="scientific">Gaeumannomyces tritici (strain R3-111a-1)</name>
    <name type="common">Wheat and barley take-all root rot fungus</name>
    <name type="synonym">Gaeumannomyces graminis var. tritici</name>
    <dbReference type="NCBI Taxonomy" id="644352"/>
    <lineage>
        <taxon>Eukaryota</taxon>
        <taxon>Fungi</taxon>
        <taxon>Dikarya</taxon>
        <taxon>Ascomycota</taxon>
        <taxon>Pezizomycotina</taxon>
        <taxon>Sordariomycetes</taxon>
        <taxon>Sordariomycetidae</taxon>
        <taxon>Magnaporthales</taxon>
        <taxon>Magnaporthaceae</taxon>
        <taxon>Gaeumannomyces</taxon>
    </lineage>
</organism>
<dbReference type="VEuPathDB" id="FungiDB:GGTG_03504"/>
<dbReference type="Proteomes" id="UP000006039">
    <property type="component" value="Unassembled WGS sequence"/>
</dbReference>
<reference evidence="6" key="4">
    <citation type="journal article" date="2015" name="G3 (Bethesda)">
        <title>Genome sequences of three phytopathogenic species of the Magnaporthaceae family of fungi.</title>
        <authorList>
            <person name="Okagaki L.H."/>
            <person name="Nunes C.C."/>
            <person name="Sailsbery J."/>
            <person name="Clay B."/>
            <person name="Brown D."/>
            <person name="John T."/>
            <person name="Oh Y."/>
            <person name="Young N."/>
            <person name="Fitzgerald M."/>
            <person name="Haas B.J."/>
            <person name="Zeng Q."/>
            <person name="Young S."/>
            <person name="Adiconis X."/>
            <person name="Fan L."/>
            <person name="Levin J.Z."/>
            <person name="Mitchell T.K."/>
            <person name="Okubara P.A."/>
            <person name="Farman M.L."/>
            <person name="Kohn L.M."/>
            <person name="Birren B."/>
            <person name="Ma L.-J."/>
            <person name="Dean R.A."/>
        </authorList>
    </citation>
    <scope>NUCLEOTIDE SEQUENCE</scope>
    <source>
        <strain evidence="6">R3-111a-1</strain>
    </source>
</reference>
<dbReference type="HOGENOM" id="CLU_019706_2_1_1"/>
<dbReference type="AlphaFoldDB" id="J3NQE7"/>
<evidence type="ECO:0000256" key="2">
    <source>
        <dbReference type="SAM" id="SignalP"/>
    </source>
</evidence>
<dbReference type="EMBL" id="GL385396">
    <property type="protein sequence ID" value="EJT78403.1"/>
    <property type="molecule type" value="Genomic_DNA"/>
</dbReference>
<feature type="signal peptide" evidence="2">
    <location>
        <begin position="1"/>
        <end position="22"/>
    </location>
</feature>
<gene>
    <name evidence="6" type="primary">20343962</name>
    <name evidence="5" type="ORF">GGTG_03504</name>
</gene>
<name>J3NQE7_GAET3</name>
<reference evidence="7" key="1">
    <citation type="submission" date="2010-07" db="EMBL/GenBank/DDBJ databases">
        <title>The genome sequence of Gaeumannomyces graminis var. tritici strain R3-111a-1.</title>
        <authorList>
            <consortium name="The Broad Institute Genome Sequencing Platform"/>
            <person name="Ma L.-J."/>
            <person name="Dead R."/>
            <person name="Young S."/>
            <person name="Zeng Q."/>
            <person name="Koehrsen M."/>
            <person name="Alvarado L."/>
            <person name="Berlin A."/>
            <person name="Chapman S.B."/>
            <person name="Chen Z."/>
            <person name="Freedman E."/>
            <person name="Gellesch M."/>
            <person name="Goldberg J."/>
            <person name="Griggs A."/>
            <person name="Gujja S."/>
            <person name="Heilman E.R."/>
            <person name="Heiman D."/>
            <person name="Hepburn T."/>
            <person name="Howarth C."/>
            <person name="Jen D."/>
            <person name="Larson L."/>
            <person name="Mehta T."/>
            <person name="Neiman D."/>
            <person name="Pearson M."/>
            <person name="Roberts A."/>
            <person name="Saif S."/>
            <person name="Shea T."/>
            <person name="Shenoy N."/>
            <person name="Sisk P."/>
            <person name="Stolte C."/>
            <person name="Sykes S."/>
            <person name="Walk T."/>
            <person name="White J."/>
            <person name="Yandava C."/>
            <person name="Haas B."/>
            <person name="Nusbaum C."/>
            <person name="Birren B."/>
        </authorList>
    </citation>
    <scope>NUCLEOTIDE SEQUENCE [LARGE SCALE GENOMIC DNA]</scope>
    <source>
        <strain evidence="7">R3-111a-1</strain>
    </source>
</reference>
<dbReference type="SUPFAM" id="SSF56601">
    <property type="entry name" value="beta-lactamase/transpeptidase-like"/>
    <property type="match status" value="1"/>
</dbReference>
<dbReference type="Pfam" id="PF00144">
    <property type="entry name" value="Beta-lactamase"/>
    <property type="match status" value="1"/>
</dbReference>
<dbReference type="InterPro" id="IPR051478">
    <property type="entry name" value="Beta-lactamase-like_AB/R"/>
</dbReference>
<dbReference type="GeneID" id="20343962"/>
<dbReference type="eggNOG" id="ENOG502S3SB">
    <property type="taxonomic scope" value="Eukaryota"/>
</dbReference>
<evidence type="ECO:0000313" key="6">
    <source>
        <dbReference type="EnsemblFungi" id="EJT78403"/>
    </source>
</evidence>
<protein>
    <submittedName>
        <fullName evidence="5">Beta-lactamase</fullName>
    </submittedName>
</protein>
<dbReference type="PANTHER" id="PTHR22935">
    <property type="entry name" value="PENICILLIN-BINDING PROTEIN"/>
    <property type="match status" value="1"/>
</dbReference>
<reference evidence="5" key="2">
    <citation type="submission" date="2010-07" db="EMBL/GenBank/DDBJ databases">
        <authorList>
            <consortium name="The Broad Institute Genome Sequencing Platform"/>
            <consortium name="Broad Institute Genome Sequencing Center for Infectious Disease"/>
            <person name="Ma L.-J."/>
            <person name="Dead R."/>
            <person name="Young S."/>
            <person name="Zeng Q."/>
            <person name="Koehrsen M."/>
            <person name="Alvarado L."/>
            <person name="Berlin A."/>
            <person name="Chapman S.B."/>
            <person name="Chen Z."/>
            <person name="Freedman E."/>
            <person name="Gellesch M."/>
            <person name="Goldberg J."/>
            <person name="Griggs A."/>
            <person name="Gujja S."/>
            <person name="Heilman E.R."/>
            <person name="Heiman D."/>
            <person name="Hepburn T."/>
            <person name="Howarth C."/>
            <person name="Jen D."/>
            <person name="Larson L."/>
            <person name="Mehta T."/>
            <person name="Neiman D."/>
            <person name="Pearson M."/>
            <person name="Roberts A."/>
            <person name="Saif S."/>
            <person name="Shea T."/>
            <person name="Shenoy N."/>
            <person name="Sisk P."/>
            <person name="Stolte C."/>
            <person name="Sykes S."/>
            <person name="Walk T."/>
            <person name="White J."/>
            <person name="Yandava C."/>
            <person name="Haas B."/>
            <person name="Nusbaum C."/>
            <person name="Birren B."/>
        </authorList>
    </citation>
    <scope>NUCLEOTIDE SEQUENCE</scope>
    <source>
        <strain evidence="5">R3-111a-1</strain>
    </source>
</reference>
<dbReference type="EnsemblFungi" id="EJT78403">
    <property type="protein sequence ID" value="EJT78403"/>
    <property type="gene ID" value="GGTG_03504"/>
</dbReference>
<feature type="domain" description="Beta-lactamase-related" evidence="3">
    <location>
        <begin position="96"/>
        <end position="407"/>
    </location>
</feature>
<proteinExistence type="inferred from homology"/>
<dbReference type="RefSeq" id="XP_009219548.1">
    <property type="nucleotide sequence ID" value="XM_009221284.1"/>
</dbReference>
<keyword evidence="2" id="KW-0732">Signal</keyword>
<feature type="chain" id="PRO_5015094386" evidence="2">
    <location>
        <begin position="23"/>
        <end position="591"/>
    </location>
</feature>
<reference evidence="5" key="3">
    <citation type="submission" date="2010-09" db="EMBL/GenBank/DDBJ databases">
        <title>Annotation of Gaeumannomyces graminis var. tritici R3-111a-1.</title>
        <authorList>
            <consortium name="The Broad Institute Genome Sequencing Platform"/>
            <person name="Ma L.-J."/>
            <person name="Dead R."/>
            <person name="Young S.K."/>
            <person name="Zeng Q."/>
            <person name="Gargeya S."/>
            <person name="Fitzgerald M."/>
            <person name="Haas B."/>
            <person name="Abouelleil A."/>
            <person name="Alvarado L."/>
            <person name="Arachchi H.M."/>
            <person name="Berlin A."/>
            <person name="Brown A."/>
            <person name="Chapman S.B."/>
            <person name="Chen Z."/>
            <person name="Dunbar C."/>
            <person name="Freedman E."/>
            <person name="Gearin G."/>
            <person name="Gellesch M."/>
            <person name="Goldberg J."/>
            <person name="Griggs A."/>
            <person name="Gujja S."/>
            <person name="Heiman D."/>
            <person name="Howarth C."/>
            <person name="Larson L."/>
            <person name="Lui A."/>
            <person name="MacDonald P.J.P."/>
            <person name="Mehta T."/>
            <person name="Montmayeur A."/>
            <person name="Murphy C."/>
            <person name="Neiman D."/>
            <person name="Pearson M."/>
            <person name="Priest M."/>
            <person name="Roberts A."/>
            <person name="Saif S."/>
            <person name="Shea T."/>
            <person name="Shenoy N."/>
            <person name="Sisk P."/>
            <person name="Stolte C."/>
            <person name="Sykes S."/>
            <person name="Yandava C."/>
            <person name="Wortman J."/>
            <person name="Nusbaum C."/>
            <person name="Birren B."/>
        </authorList>
    </citation>
    <scope>NUCLEOTIDE SEQUENCE</scope>
    <source>
        <strain evidence="5">R3-111a-1</strain>
    </source>
</reference>
<keyword evidence="7" id="KW-1185">Reference proteome</keyword>
<evidence type="ECO:0000259" key="4">
    <source>
        <dbReference type="Pfam" id="PF26335"/>
    </source>
</evidence>
<dbReference type="InterPro" id="IPR012338">
    <property type="entry name" value="Beta-lactam/transpept-like"/>
</dbReference>
<dbReference type="InterPro" id="IPR001466">
    <property type="entry name" value="Beta-lactam-related"/>
</dbReference>
<comment type="similarity">
    <text evidence="1">Belongs to the beta-lactamase family.</text>
</comment>
<dbReference type="OrthoDB" id="10250282at2759"/>
<evidence type="ECO:0000256" key="1">
    <source>
        <dbReference type="ARBA" id="ARBA00038473"/>
    </source>
</evidence>
<reference evidence="6" key="5">
    <citation type="submission" date="2018-04" db="UniProtKB">
        <authorList>
            <consortium name="EnsemblFungi"/>
        </authorList>
    </citation>
    <scope>IDENTIFICATION</scope>
    <source>
        <strain evidence="6">R3-111a-1</strain>
    </source>
</reference>
<feature type="domain" description="Beta-lactamase-like ARB-00930-like C-terminal" evidence="4">
    <location>
        <begin position="431"/>
        <end position="587"/>
    </location>
</feature>
<dbReference type="InterPro" id="IPR058664">
    <property type="entry name" value="ARB_00930-like_C"/>
</dbReference>
<accession>J3NQE7</accession>
<sequence>MQPPRFLALLGLGLLVPPGALAAVDGLCPIIGAVLPAPTKPASHAAVQNALADFRTAVEKIVGGLNRTAVSVAVKSIQEPDSLIELHHTPPTLDPRGVQKVDANSIYRLGSISKIFAALAVLKLDGVSFDDKVTKYLPELRTLGDPTRAEDAVSRVEWDEITLGALASHLSGIAADYAIDFASFPGFNPTQRGLPPKKNITDPGCAGIAGIRPCTEKDFFEGFGSRAPVFAPFSAPAYSNIGSPLLSFVVERLTNKSYAEFFQAAVLQPLGLNDTGMKKPEDSRGVIPLNDTWWSTDIGFEATAGGFYSTLNDMLKFGDAVLSSKILSPAATRKWFKPMTNTASLGMQLGAPWEILRATNVTRDQRAIEIVTKGGDIFNYRSTLAMIPDYDLVLTVLLGGDSAEKGMSTAVPLIQAAAVKILLPALEQAGKEQARATHAGTYRDEATNSTAVLEVSDADAGPGIRVARLVVRGVDVIATYPAMRNMSPNPPAAGTLPPARLRLYPATGVASACRQAWRGVYSIGAPEQVAADDALFPWLQNRCVTWASTDRDVYGLQALDRFVFNTGKDAVTGSLEMPAYQVKMVRVAEGS</sequence>
<dbReference type="STRING" id="644352.J3NQE7"/>
<dbReference type="PANTHER" id="PTHR22935:SF95">
    <property type="entry name" value="BETA-LACTAMASE-LIKE 1-RELATED"/>
    <property type="match status" value="1"/>
</dbReference>
<evidence type="ECO:0000313" key="5">
    <source>
        <dbReference type="EMBL" id="EJT78403.1"/>
    </source>
</evidence>
<evidence type="ECO:0000259" key="3">
    <source>
        <dbReference type="Pfam" id="PF00144"/>
    </source>
</evidence>